<evidence type="ECO:0000256" key="2">
    <source>
        <dbReference type="ARBA" id="ARBA00009054"/>
    </source>
</evidence>
<evidence type="ECO:0000256" key="8">
    <source>
        <dbReference type="ARBA" id="ARBA00072274"/>
    </source>
</evidence>
<feature type="compositionally biased region" description="Basic and acidic residues" evidence="14">
    <location>
        <begin position="7"/>
        <end position="29"/>
    </location>
</feature>
<evidence type="ECO:0000256" key="5">
    <source>
        <dbReference type="ARBA" id="ARBA00023016"/>
    </source>
</evidence>
<evidence type="ECO:0000256" key="3">
    <source>
        <dbReference type="ARBA" id="ARBA00011738"/>
    </source>
</evidence>
<comment type="caution">
    <text evidence="15">The sequence shown here is derived from an EMBL/GenBank/DDBJ whole genome shotgun (WGS) entry which is preliminary data.</text>
</comment>
<dbReference type="RefSeq" id="WP_252464340.1">
    <property type="nucleotide sequence ID" value="NZ_JALBWM010000005.1"/>
</dbReference>
<dbReference type="SUPFAM" id="SSF51064">
    <property type="entry name" value="Head domain of nucleotide exchange factor GrpE"/>
    <property type="match status" value="1"/>
</dbReference>
<evidence type="ECO:0000256" key="4">
    <source>
        <dbReference type="ARBA" id="ARBA00022490"/>
    </source>
</evidence>
<comment type="function">
    <text evidence="7 10 11">Participates actively in the response to hyperosmotic and heat shock by preventing the aggregation of stress-denatured proteins, in association with DnaK and GrpE. It is the nucleotide exchange factor for DnaK and may function as a thermosensor. Unfolded proteins bind initially to DnaJ; upon interaction with the DnaJ-bound protein, DnaK hydrolyzes its bound ATP, resulting in the formation of a stable complex. GrpE releases ADP from DnaK; ATP binding to DnaK triggers the release of the substrate protein, thus completing the reaction cycle. Several rounds of ATP-dependent interactions between DnaJ, DnaK and GrpE are required for fully efficient folding.</text>
</comment>
<evidence type="ECO:0000256" key="10">
    <source>
        <dbReference type="HAMAP-Rule" id="MF_01151"/>
    </source>
</evidence>
<dbReference type="GO" id="GO:0051087">
    <property type="term" value="F:protein-folding chaperone binding"/>
    <property type="evidence" value="ECO:0007669"/>
    <property type="project" value="InterPro"/>
</dbReference>
<evidence type="ECO:0000256" key="1">
    <source>
        <dbReference type="ARBA" id="ARBA00004496"/>
    </source>
</evidence>
<evidence type="ECO:0000313" key="16">
    <source>
        <dbReference type="Proteomes" id="UP001139028"/>
    </source>
</evidence>
<evidence type="ECO:0000256" key="13">
    <source>
        <dbReference type="SAM" id="Coils"/>
    </source>
</evidence>
<reference evidence="15" key="1">
    <citation type="journal article" date="2022" name="Arch. Microbiol.">
        <title>Microbulbifer okhotskensis sp. nov., isolated from a deep bottom sediment of the Okhotsk Sea.</title>
        <authorList>
            <person name="Romanenko L."/>
            <person name="Kurilenko V."/>
            <person name="Otstavnykh N."/>
            <person name="Velansky P."/>
            <person name="Isaeva M."/>
            <person name="Mikhailov V."/>
        </authorList>
    </citation>
    <scope>NUCLEOTIDE SEQUENCE</scope>
    <source>
        <strain evidence="15">OS29</strain>
    </source>
</reference>
<dbReference type="GO" id="GO:0042803">
    <property type="term" value="F:protein homodimerization activity"/>
    <property type="evidence" value="ECO:0007669"/>
    <property type="project" value="InterPro"/>
</dbReference>
<keyword evidence="4 10" id="KW-0963">Cytoplasm</keyword>
<dbReference type="NCBIfam" id="NF010738">
    <property type="entry name" value="PRK14140.1"/>
    <property type="match status" value="1"/>
</dbReference>
<comment type="similarity">
    <text evidence="2 10 12">Belongs to the GrpE family.</text>
</comment>
<proteinExistence type="inferred from homology"/>
<dbReference type="InterPro" id="IPR000740">
    <property type="entry name" value="GrpE"/>
</dbReference>
<dbReference type="PROSITE" id="PS01071">
    <property type="entry name" value="GRPE"/>
    <property type="match status" value="1"/>
</dbReference>
<comment type="subunit">
    <text evidence="3 10">Homodimer.</text>
</comment>
<evidence type="ECO:0000256" key="14">
    <source>
        <dbReference type="SAM" id="MobiDB-lite"/>
    </source>
</evidence>
<comment type="subcellular location">
    <subcellularLocation>
        <location evidence="1 10">Cytoplasm</location>
    </subcellularLocation>
</comment>
<dbReference type="HAMAP" id="MF_01151">
    <property type="entry name" value="GrpE"/>
    <property type="match status" value="1"/>
</dbReference>
<dbReference type="AlphaFoldDB" id="A0A9X2EPG0"/>
<keyword evidence="5 10" id="KW-0346">Stress response</keyword>
<accession>A0A9X2EPG0</accession>
<dbReference type="Proteomes" id="UP001139028">
    <property type="component" value="Unassembled WGS sequence"/>
</dbReference>
<sequence length="230" mass="25233">MTGPTHITDRVDATEKAVARERSEEDQSREGVQPETLADEHAPVTDEAVSAEVEDPSSVERELAEEALQGEAESADALHDEIIKLQEQLAAHKDMALRAQAEEQNARRRAQQDVERARKFAVEKMLQDLLPVADNLERALASADSSDAANKALVEGVELTHKSFVETLTKNSVEVVDPAGEPFDPELHQAMTQVPNGEVEPNTVLEVFQKGYRLNGRLVRPAMVVVSKAP</sequence>
<dbReference type="NCBIfam" id="NF010748">
    <property type="entry name" value="PRK14150.1"/>
    <property type="match status" value="1"/>
</dbReference>
<dbReference type="CDD" id="cd00446">
    <property type="entry name" value="GrpE"/>
    <property type="match status" value="1"/>
</dbReference>
<feature type="coiled-coil region" evidence="13">
    <location>
        <begin position="75"/>
        <end position="102"/>
    </location>
</feature>
<dbReference type="GO" id="GO:0006457">
    <property type="term" value="P:protein folding"/>
    <property type="evidence" value="ECO:0007669"/>
    <property type="project" value="InterPro"/>
</dbReference>
<dbReference type="PANTHER" id="PTHR21237:SF23">
    <property type="entry name" value="GRPE PROTEIN HOMOLOG, MITOCHONDRIAL"/>
    <property type="match status" value="1"/>
</dbReference>
<dbReference type="NCBIfam" id="NF010737">
    <property type="entry name" value="PRK14139.1"/>
    <property type="match status" value="1"/>
</dbReference>
<name>A0A9X2EPG0_9GAMM</name>
<dbReference type="InterPro" id="IPR009012">
    <property type="entry name" value="GrpE_head"/>
</dbReference>
<dbReference type="EMBL" id="JALBWM010000005">
    <property type="protein sequence ID" value="MCO1333171.1"/>
    <property type="molecule type" value="Genomic_DNA"/>
</dbReference>
<evidence type="ECO:0000256" key="12">
    <source>
        <dbReference type="RuleBase" id="RU004478"/>
    </source>
</evidence>
<dbReference type="GO" id="GO:0005829">
    <property type="term" value="C:cytosol"/>
    <property type="evidence" value="ECO:0007669"/>
    <property type="project" value="TreeGrafter"/>
</dbReference>
<dbReference type="SUPFAM" id="SSF58014">
    <property type="entry name" value="Coiled-coil domain of nucleotide exchange factor GrpE"/>
    <property type="match status" value="1"/>
</dbReference>
<gene>
    <name evidence="10 15" type="primary">grpE</name>
    <name evidence="15" type="ORF">MO867_02345</name>
</gene>
<dbReference type="Pfam" id="PF01025">
    <property type="entry name" value="GrpE"/>
    <property type="match status" value="1"/>
</dbReference>
<evidence type="ECO:0000256" key="11">
    <source>
        <dbReference type="RuleBase" id="RU000639"/>
    </source>
</evidence>
<keyword evidence="6 10" id="KW-0143">Chaperone</keyword>
<dbReference type="GO" id="GO:0000774">
    <property type="term" value="F:adenyl-nucleotide exchange factor activity"/>
    <property type="evidence" value="ECO:0007669"/>
    <property type="project" value="InterPro"/>
</dbReference>
<dbReference type="NCBIfam" id="NF010749">
    <property type="entry name" value="PRK14151.1"/>
    <property type="match status" value="1"/>
</dbReference>
<dbReference type="InterPro" id="IPR013805">
    <property type="entry name" value="GrpE_CC"/>
</dbReference>
<keyword evidence="16" id="KW-1185">Reference proteome</keyword>
<dbReference type="PRINTS" id="PR00773">
    <property type="entry name" value="GRPEPROTEIN"/>
</dbReference>
<evidence type="ECO:0000256" key="6">
    <source>
        <dbReference type="ARBA" id="ARBA00023186"/>
    </source>
</evidence>
<dbReference type="Gene3D" id="3.90.20.20">
    <property type="match status" value="1"/>
</dbReference>
<organism evidence="15 16">
    <name type="scientific">Microbulbifer okhotskensis</name>
    <dbReference type="NCBI Taxonomy" id="2926617"/>
    <lineage>
        <taxon>Bacteria</taxon>
        <taxon>Pseudomonadati</taxon>
        <taxon>Pseudomonadota</taxon>
        <taxon>Gammaproteobacteria</taxon>
        <taxon>Cellvibrionales</taxon>
        <taxon>Microbulbiferaceae</taxon>
        <taxon>Microbulbifer</taxon>
    </lineage>
</organism>
<feature type="region of interest" description="Disordered" evidence="14">
    <location>
        <begin position="1"/>
        <end position="75"/>
    </location>
</feature>
<dbReference type="FunFam" id="2.30.22.10:FF:000001">
    <property type="entry name" value="Protein GrpE"/>
    <property type="match status" value="1"/>
</dbReference>
<evidence type="ECO:0000256" key="7">
    <source>
        <dbReference type="ARBA" id="ARBA00053401"/>
    </source>
</evidence>
<evidence type="ECO:0000313" key="15">
    <source>
        <dbReference type="EMBL" id="MCO1333171.1"/>
    </source>
</evidence>
<keyword evidence="13" id="KW-0175">Coiled coil</keyword>
<evidence type="ECO:0000256" key="9">
    <source>
        <dbReference type="ARBA" id="ARBA00076414"/>
    </source>
</evidence>
<dbReference type="PANTHER" id="PTHR21237">
    <property type="entry name" value="GRPE PROTEIN"/>
    <property type="match status" value="1"/>
</dbReference>
<dbReference type="Gene3D" id="2.30.22.10">
    <property type="entry name" value="Head domain of nucleotide exchange factor GrpE"/>
    <property type="match status" value="1"/>
</dbReference>
<protein>
    <recommendedName>
        <fullName evidence="8 10">Protein GrpE</fullName>
    </recommendedName>
    <alternativeName>
        <fullName evidence="9 10">HSP-70 cofactor</fullName>
    </alternativeName>
</protein>
<dbReference type="GO" id="GO:0051082">
    <property type="term" value="F:unfolded protein binding"/>
    <property type="evidence" value="ECO:0007669"/>
    <property type="project" value="TreeGrafter"/>
</dbReference>